<dbReference type="EMBL" id="PPTO01000015">
    <property type="protein sequence ID" value="RDB56383.1"/>
    <property type="molecule type" value="Genomic_DNA"/>
</dbReference>
<gene>
    <name evidence="10" type="ORF">C1881_08500</name>
</gene>
<dbReference type="AlphaFoldDB" id="A0A369L9Q9"/>
<feature type="domain" description="MacB-like periplasmic core" evidence="9">
    <location>
        <begin position="16"/>
        <end position="236"/>
    </location>
</feature>
<keyword evidence="4 7" id="KW-1133">Transmembrane helix</keyword>
<dbReference type="PANTHER" id="PTHR43738">
    <property type="entry name" value="ABC TRANSPORTER, MEMBRANE PROTEIN"/>
    <property type="match status" value="1"/>
</dbReference>
<comment type="caution">
    <text evidence="10">The sequence shown here is derived from an EMBL/GenBank/DDBJ whole genome shotgun (WGS) entry which is preliminary data.</text>
</comment>
<evidence type="ECO:0000256" key="7">
    <source>
        <dbReference type="SAM" id="Phobius"/>
    </source>
</evidence>
<comment type="similarity">
    <text evidence="6">Belongs to the ABC-4 integral membrane protein family.</text>
</comment>
<protein>
    <recommendedName>
        <fullName evidence="12">ABC transporter permease</fullName>
    </recommendedName>
</protein>
<feature type="transmembrane region" description="Helical" evidence="7">
    <location>
        <begin position="258"/>
        <end position="281"/>
    </location>
</feature>
<name>A0A369L9Q9_9ACTN</name>
<evidence type="ECO:0000259" key="8">
    <source>
        <dbReference type="Pfam" id="PF02687"/>
    </source>
</evidence>
<evidence type="ECO:0000313" key="10">
    <source>
        <dbReference type="EMBL" id="RDB56383.1"/>
    </source>
</evidence>
<dbReference type="Pfam" id="PF02687">
    <property type="entry name" value="FtsX"/>
    <property type="match status" value="1"/>
</dbReference>
<comment type="subcellular location">
    <subcellularLocation>
        <location evidence="1">Cell membrane</location>
        <topology evidence="1">Multi-pass membrane protein</topology>
    </subcellularLocation>
</comment>
<dbReference type="Proteomes" id="UP000253975">
    <property type="component" value="Unassembled WGS sequence"/>
</dbReference>
<evidence type="ECO:0000256" key="5">
    <source>
        <dbReference type="ARBA" id="ARBA00023136"/>
    </source>
</evidence>
<evidence type="ECO:0000256" key="1">
    <source>
        <dbReference type="ARBA" id="ARBA00004651"/>
    </source>
</evidence>
<feature type="transmembrane region" description="Helical" evidence="7">
    <location>
        <begin position="312"/>
        <end position="337"/>
    </location>
</feature>
<dbReference type="PANTHER" id="PTHR43738:SF2">
    <property type="entry name" value="ABC TRANSPORTER PERMEASE"/>
    <property type="match status" value="1"/>
</dbReference>
<evidence type="ECO:0000313" key="11">
    <source>
        <dbReference type="Proteomes" id="UP000253975"/>
    </source>
</evidence>
<dbReference type="Pfam" id="PF12704">
    <property type="entry name" value="MacB_PCD"/>
    <property type="match status" value="1"/>
</dbReference>
<dbReference type="InterPro" id="IPR003838">
    <property type="entry name" value="ABC3_permease_C"/>
</dbReference>
<feature type="domain" description="ABC3 transporter permease C-terminal" evidence="8">
    <location>
        <begin position="267"/>
        <end position="383"/>
    </location>
</feature>
<dbReference type="GO" id="GO:0005886">
    <property type="term" value="C:plasma membrane"/>
    <property type="evidence" value="ECO:0007669"/>
    <property type="project" value="UniProtKB-SubCell"/>
</dbReference>
<dbReference type="RefSeq" id="WP_114616101.1">
    <property type="nucleotide sequence ID" value="NZ_PPTO01000015.1"/>
</dbReference>
<keyword evidence="2" id="KW-1003">Cell membrane</keyword>
<evidence type="ECO:0000256" key="2">
    <source>
        <dbReference type="ARBA" id="ARBA00022475"/>
    </source>
</evidence>
<sequence length="399" mass="41195">MLSLAWKNISRRLGSSAITIAVIFVAVFSVVSSSVVLNALNQGADLSRQRLGADVMVLPSGVSSDVESVLFAAQPINVYFSPGVIDQIKSIDGVAKATPQFFTQTVDQSCCSVIGVTRVVGIDPESDFVISPWMKSGSIDAIGTNGIVLGASAPQVEGGQASILGTTFQITGTLDATGTSIDDTIFMSIDSARNIATQSPYLKSIWEHADAYDSISCIMVKVSDETDASSVANSIVEQCPGVTAVTTSKLISGASNQLAVLSTIALFMMILIAAVSAVALIGRFGALVENRATEIGLMRLLGLSSASSMGSVALEAFIMLLIGTVLACVAACAFSGFATNYIHDALQLPHAITSSSVYATAILTGAAFGIALGALSFVGPLIKQARNNTHSILAKGGLR</sequence>
<keyword evidence="3 7" id="KW-0812">Transmembrane</keyword>
<accession>A0A369L9Q9</accession>
<feature type="transmembrane region" description="Helical" evidence="7">
    <location>
        <begin position="357"/>
        <end position="382"/>
    </location>
</feature>
<evidence type="ECO:0000256" key="6">
    <source>
        <dbReference type="ARBA" id="ARBA00038076"/>
    </source>
</evidence>
<keyword evidence="5 7" id="KW-0472">Membrane</keyword>
<reference evidence="10 11" key="1">
    <citation type="journal article" date="2018" name="Elife">
        <title>Discovery and characterization of a prevalent human gut bacterial enzyme sufficient for the inactivation of a family of plant toxins.</title>
        <authorList>
            <person name="Koppel N."/>
            <person name="Bisanz J.E."/>
            <person name="Pandelia M.E."/>
            <person name="Turnbaugh P.J."/>
            <person name="Balskus E.P."/>
        </authorList>
    </citation>
    <scope>NUCLEOTIDE SEQUENCE [LARGE SCALE GENOMIC DNA]</scope>
    <source>
        <strain evidence="10 11">OB21 GAM31</strain>
    </source>
</reference>
<evidence type="ECO:0000256" key="3">
    <source>
        <dbReference type="ARBA" id="ARBA00022692"/>
    </source>
</evidence>
<evidence type="ECO:0000256" key="4">
    <source>
        <dbReference type="ARBA" id="ARBA00022989"/>
    </source>
</evidence>
<proteinExistence type="inferred from homology"/>
<dbReference type="InterPro" id="IPR025857">
    <property type="entry name" value="MacB_PCD"/>
</dbReference>
<evidence type="ECO:0000259" key="9">
    <source>
        <dbReference type="Pfam" id="PF12704"/>
    </source>
</evidence>
<evidence type="ECO:0008006" key="12">
    <source>
        <dbReference type="Google" id="ProtNLM"/>
    </source>
</evidence>
<organism evidence="10 11">
    <name type="scientific">Slackia isoflavoniconvertens</name>
    <dbReference type="NCBI Taxonomy" id="572010"/>
    <lineage>
        <taxon>Bacteria</taxon>
        <taxon>Bacillati</taxon>
        <taxon>Actinomycetota</taxon>
        <taxon>Coriobacteriia</taxon>
        <taxon>Eggerthellales</taxon>
        <taxon>Eggerthellaceae</taxon>
        <taxon>Slackia</taxon>
    </lineage>
</organism>
<dbReference type="InterPro" id="IPR051125">
    <property type="entry name" value="ABC-4/HrtB_transporter"/>
</dbReference>